<comment type="caution">
    <text evidence="2">The sequence shown here is derived from an EMBL/GenBank/DDBJ whole genome shotgun (WGS) entry which is preliminary data.</text>
</comment>
<protein>
    <submittedName>
        <fullName evidence="2">Uncharacterized protein</fullName>
    </submittedName>
</protein>
<proteinExistence type="predicted"/>
<keyword evidence="3" id="KW-1185">Reference proteome</keyword>
<reference evidence="2 3" key="1">
    <citation type="journal article" date="2024" name="G3 (Bethesda)">
        <title>Genome assembly of Hibiscus sabdariffa L. provides insights into metabolisms of medicinal natural products.</title>
        <authorList>
            <person name="Kim T."/>
        </authorList>
    </citation>
    <scope>NUCLEOTIDE SEQUENCE [LARGE SCALE GENOMIC DNA]</scope>
    <source>
        <strain evidence="2">TK-2024</strain>
        <tissue evidence="2">Old leaves</tissue>
    </source>
</reference>
<evidence type="ECO:0000313" key="3">
    <source>
        <dbReference type="Proteomes" id="UP001396334"/>
    </source>
</evidence>
<sequence length="187" mass="19959">MCQNKARALGLESSRHRLAELGRTRVGFKSESRELSSKTLVPKYGAAAFGATTAAAASVSSDHSGVPRPAFGSSWLPLLLSRLGFPKMASEGHENSPKPSASRHRSSPRLRWSFQAADSGLLGWVRMMSDGGCVGKVGGDVWRWSWDQGCSMGGGGMWSCGVRCSIDGSEGKWCSMEVSGSLDEDDE</sequence>
<name>A0ABR2T7J1_9ROSI</name>
<accession>A0ABR2T7J1</accession>
<organism evidence="2 3">
    <name type="scientific">Hibiscus sabdariffa</name>
    <name type="common">roselle</name>
    <dbReference type="NCBI Taxonomy" id="183260"/>
    <lineage>
        <taxon>Eukaryota</taxon>
        <taxon>Viridiplantae</taxon>
        <taxon>Streptophyta</taxon>
        <taxon>Embryophyta</taxon>
        <taxon>Tracheophyta</taxon>
        <taxon>Spermatophyta</taxon>
        <taxon>Magnoliopsida</taxon>
        <taxon>eudicotyledons</taxon>
        <taxon>Gunneridae</taxon>
        <taxon>Pentapetalae</taxon>
        <taxon>rosids</taxon>
        <taxon>malvids</taxon>
        <taxon>Malvales</taxon>
        <taxon>Malvaceae</taxon>
        <taxon>Malvoideae</taxon>
        <taxon>Hibiscus</taxon>
    </lineage>
</organism>
<feature type="region of interest" description="Disordered" evidence="1">
    <location>
        <begin position="89"/>
        <end position="109"/>
    </location>
</feature>
<evidence type="ECO:0000313" key="2">
    <source>
        <dbReference type="EMBL" id="KAK9033465.1"/>
    </source>
</evidence>
<evidence type="ECO:0000256" key="1">
    <source>
        <dbReference type="SAM" id="MobiDB-lite"/>
    </source>
</evidence>
<gene>
    <name evidence="2" type="ORF">V6N11_018498</name>
</gene>
<dbReference type="Proteomes" id="UP001396334">
    <property type="component" value="Unassembled WGS sequence"/>
</dbReference>
<dbReference type="EMBL" id="JBBPBN010000008">
    <property type="protein sequence ID" value="KAK9033465.1"/>
    <property type="molecule type" value="Genomic_DNA"/>
</dbReference>